<reference evidence="4 5" key="1">
    <citation type="submission" date="2019-09" db="EMBL/GenBank/DDBJ databases">
        <title>Draft genome of the ectomycorrhizal ascomycete Sphaerosporella brunnea.</title>
        <authorList>
            <consortium name="DOE Joint Genome Institute"/>
            <person name="Benucci G.M."/>
            <person name="Marozzi G."/>
            <person name="Antonielli L."/>
            <person name="Sanchez S."/>
            <person name="Marco P."/>
            <person name="Wang X."/>
            <person name="Falini L.B."/>
            <person name="Barry K."/>
            <person name="Haridas S."/>
            <person name="Lipzen A."/>
            <person name="Labutti K."/>
            <person name="Grigoriev I.V."/>
            <person name="Murat C."/>
            <person name="Martin F."/>
            <person name="Albertini E."/>
            <person name="Donnini D."/>
            <person name="Bonito G."/>
        </authorList>
    </citation>
    <scope>NUCLEOTIDE SEQUENCE [LARGE SCALE GENOMIC DNA]</scope>
    <source>
        <strain evidence="4 5">Sb_GMNB300</strain>
    </source>
</reference>
<organism evidence="4 5">
    <name type="scientific">Sphaerosporella brunnea</name>
    <dbReference type="NCBI Taxonomy" id="1250544"/>
    <lineage>
        <taxon>Eukaryota</taxon>
        <taxon>Fungi</taxon>
        <taxon>Dikarya</taxon>
        <taxon>Ascomycota</taxon>
        <taxon>Pezizomycotina</taxon>
        <taxon>Pezizomycetes</taxon>
        <taxon>Pezizales</taxon>
        <taxon>Pyronemataceae</taxon>
        <taxon>Sphaerosporella</taxon>
    </lineage>
</organism>
<proteinExistence type="predicted"/>
<sequence length="1519" mass="171837">MTARKNSQFARLQGICLRCPPVAVETHTAAITQNDYTMATRYPQLRPKALALHLSDTESIDRDFSFLSLMGSPEIEGRFDDPEDTPRQQQQQQHYKYHTPEPSSSSTRAPRYPQLPDSGDDGDAAFESAEEYFSAGEFRESPGAPRAGNKRLQHGKHHVNVDDDRPRRAATANRQRRPLVVEPNRKGHGKSPKKQSQAKGNGRENERVRVPSPHSPRPPRRVPAERMYRAESEPAETPRQRMGKNAHHARTEKPFRAQSVEEEPLPKELRQAGKGRHTSIHGGSRGTPISPGSSRESSFARSSSFESRTTASTAPSSVDLNDHTPSKPTRYEPEILYSYLEVPPEEDTEPDEEPFTPRLRVVAGDARESSKKKGIGKTTSTIKDKAEAKGTAVRNANYVPELPPEYLGSSRKEKLSETPRRKGISGKPPTPKDSDDEEELQRLLRMFEEDSPPAHQEKEQKGVLETFEDDEEALLDALRQGEKEALLDALRQHEEDIPELLLEWDSELERALNGPANQRGHEGYVDSDDDTFSITESLENGMAELTMGPPARPFRTFQYIFQWEVTRFSLALGISLEDLEAKVPGLAEPFAEDLHNATSFGQYWKVMKDYARHLIPAGKKMPTLGLLPLNGWQMFKDKGWSNGFELSGRATFIPDSDHLEIVLNPPSLGWRSTRFAARFGSDRFLTLRVPSGQGAQAKREQIVEGLVRKELKLINRTWRCFYVRDGGKKAKDNPKDKETYLLAYFFAESGIGLGTVSYRAREQLGFIEDEKLVRGEMTRDDLIRWHMPMEQQLDKDFSKIWSRISLSLSSSNPTVTFEPQQIRFVSEHFSPAGKVMNDGCSVCSPKVMRMVREKLDLAETPTAVQGRLGGAKGVWFVDPDADRYSEEIYIKINDSQLKYPFHKEDKDVEKYDWARMTLFVLNYSKEPVPTTLNLQLVPILSRQGVPFETFKELLETHLEEDLDELFQAATNRLTMRHWLSSHGLQGQSPSGEIPTIDSGTPLCQEQQMAMLLDAGFDPVECNFLMEKVIMIVRQYCDKILEKLHIRVPCSTVVYCVADPTGTLKEGEVSLQFSKGFMDPITQTRRGCIEGDVLVARNPAHLPTDIQKVRAVHPTHPGLRDLKDVIVFSQQGDIPLADMLSGGDYDGDKPWVCWDQRIVSTFQNSRSFKAFKSWDSHQHFEPSSPIKALRDLGDDPDDPAFFQRFFTHGFQSAILNESILGFCTSVLERYIYGRPHTRRGSIDGTIIHLANLCGVLVDAPKQGLRPTEQTVAHIRKLSRQFPTKPAYKSPNNSPRPAGPVEEWYLLDRLILDVGTRLVNARKAFILTLKAEKTWYPDAALSHLYNSVSQSSEQSLKRILAGLTRDLQAVHDAWIIAARDSSKEGELWKHRMASPYALYRNIHPLNEGVMDADARVRRWYQDGDREWLLLKASCLWTLYYKSTMPWWLAMRELCFMKAMGVGAGAVDGGDGGPAGLRAVRVVREDMFGLFKTVKPGVIYPMEREDGDDNDYEESQLDVTWV</sequence>
<dbReference type="GO" id="GO:0030422">
    <property type="term" value="P:siRNA processing"/>
    <property type="evidence" value="ECO:0007669"/>
    <property type="project" value="TreeGrafter"/>
</dbReference>
<evidence type="ECO:0000313" key="5">
    <source>
        <dbReference type="Proteomes" id="UP000326924"/>
    </source>
</evidence>
<dbReference type="OrthoDB" id="10055769at2759"/>
<feature type="compositionally biased region" description="Basic and acidic residues" evidence="2">
    <location>
        <begin position="410"/>
        <end position="420"/>
    </location>
</feature>
<evidence type="ECO:0000313" key="4">
    <source>
        <dbReference type="EMBL" id="KAA8911389.1"/>
    </source>
</evidence>
<dbReference type="EMBL" id="VXIS01000036">
    <property type="protein sequence ID" value="KAA8911389.1"/>
    <property type="molecule type" value="Genomic_DNA"/>
</dbReference>
<dbReference type="InterPro" id="IPR007855">
    <property type="entry name" value="RDRP"/>
</dbReference>
<feature type="compositionally biased region" description="Acidic residues" evidence="2">
    <location>
        <begin position="343"/>
        <end position="354"/>
    </location>
</feature>
<evidence type="ECO:0000256" key="2">
    <source>
        <dbReference type="SAM" id="MobiDB-lite"/>
    </source>
</evidence>
<dbReference type="Proteomes" id="UP000326924">
    <property type="component" value="Unassembled WGS sequence"/>
</dbReference>
<evidence type="ECO:0000259" key="3">
    <source>
        <dbReference type="Pfam" id="PF05183"/>
    </source>
</evidence>
<dbReference type="InParanoid" id="A0A5J5F5A5"/>
<keyword evidence="5" id="KW-1185">Reference proteome</keyword>
<feature type="compositionally biased region" description="Basic and acidic residues" evidence="2">
    <location>
        <begin position="320"/>
        <end position="333"/>
    </location>
</feature>
<dbReference type="PANTHER" id="PTHR23079:SF14">
    <property type="entry name" value="RNA-DEPENDENT RNA POLYMERASE"/>
    <property type="match status" value="1"/>
</dbReference>
<feature type="coiled-coil region" evidence="1">
    <location>
        <begin position="464"/>
        <end position="503"/>
    </location>
</feature>
<feature type="compositionally biased region" description="Basic and acidic residues" evidence="2">
    <location>
        <begin position="222"/>
        <end position="239"/>
    </location>
</feature>
<feature type="region of interest" description="Disordered" evidence="2">
    <location>
        <begin position="136"/>
        <end position="438"/>
    </location>
</feature>
<protein>
    <submittedName>
        <fullName evidence="4">RNA dependent RNA polymerase-domain-containing protein</fullName>
    </submittedName>
</protein>
<feature type="compositionally biased region" description="Basic residues" evidence="2">
    <location>
        <begin position="148"/>
        <end position="158"/>
    </location>
</feature>
<dbReference type="PANTHER" id="PTHR23079">
    <property type="entry name" value="RNA-DEPENDENT RNA POLYMERASE"/>
    <property type="match status" value="1"/>
</dbReference>
<name>A0A5J5F5A5_9PEZI</name>
<comment type="caution">
    <text evidence="4">The sequence shown here is derived from an EMBL/GenBank/DDBJ whole genome shotgun (WGS) entry which is preliminary data.</text>
</comment>
<dbReference type="GO" id="GO:0003968">
    <property type="term" value="F:RNA-directed RNA polymerase activity"/>
    <property type="evidence" value="ECO:0007669"/>
    <property type="project" value="UniProtKB-KW"/>
</dbReference>
<dbReference type="Pfam" id="PF05183">
    <property type="entry name" value="RdRP"/>
    <property type="match status" value="1"/>
</dbReference>
<dbReference type="GO" id="GO:0003723">
    <property type="term" value="F:RNA binding"/>
    <property type="evidence" value="ECO:0007669"/>
    <property type="project" value="UniProtKB-KW"/>
</dbReference>
<feature type="region of interest" description="Disordered" evidence="2">
    <location>
        <begin position="73"/>
        <end position="124"/>
    </location>
</feature>
<gene>
    <name evidence="4" type="ORF">FN846DRAFT_438180</name>
</gene>
<feature type="domain" description="RDRP core" evidence="3">
    <location>
        <begin position="659"/>
        <end position="1294"/>
    </location>
</feature>
<dbReference type="GO" id="GO:0031380">
    <property type="term" value="C:nuclear RNA-directed RNA polymerase complex"/>
    <property type="evidence" value="ECO:0007669"/>
    <property type="project" value="TreeGrafter"/>
</dbReference>
<accession>A0A5J5F5A5</accession>
<evidence type="ECO:0000256" key="1">
    <source>
        <dbReference type="SAM" id="Coils"/>
    </source>
</evidence>
<keyword evidence="1" id="KW-0175">Coiled coil</keyword>
<feature type="compositionally biased region" description="Basic and acidic residues" evidence="2">
    <location>
        <begin position="75"/>
        <end position="86"/>
    </location>
</feature>
<dbReference type="InterPro" id="IPR057596">
    <property type="entry name" value="RDRP_core"/>
</dbReference>
<feature type="compositionally biased region" description="Low complexity" evidence="2">
    <location>
        <begin position="293"/>
        <end position="314"/>
    </location>
</feature>